<dbReference type="PROSITE" id="PS50975">
    <property type="entry name" value="ATP_GRASP"/>
    <property type="match status" value="1"/>
</dbReference>
<dbReference type="Gene3D" id="3.30.470.20">
    <property type="entry name" value="ATP-grasp fold, B domain"/>
    <property type="match status" value="1"/>
</dbReference>
<dbReference type="PANTHER" id="PTHR23132:SF23">
    <property type="entry name" value="D-ALANINE--D-ALANINE LIGASE B"/>
    <property type="match status" value="1"/>
</dbReference>
<evidence type="ECO:0000313" key="6">
    <source>
        <dbReference type="EMBL" id="MET3596918.1"/>
    </source>
</evidence>
<keyword evidence="7" id="KW-1185">Reference proteome</keyword>
<feature type="domain" description="ATP-grasp" evidence="5">
    <location>
        <begin position="119"/>
        <end position="317"/>
    </location>
</feature>
<proteinExistence type="inferred from homology"/>
<sequence>MRVAVVWNHDHTGVINRFGRPRPGFYDRETFDNVVAALQEGGHETLLCEGDKGLFSTLEQFMPPDPLARPSGMVFNMAYGIQGECYYGHVPSMLEMAGVPYTGSTPLGHGLADDKVIAKRLFRDCGVPTPNFRVMRRGSESTGDLRFPVVVKPRHEDDSCGLQLVHEPAQLSRAVEAIVAQYAQDALVEEYIDGREICVALLGNGKLDVFPSVEIDLGETGLYTWEAKYQAAASRPKVCPAEIGSGLATLLQDISVASFRACQCRDYARVDLRIDRAGQPFVLEINSMPGLSVHSTFAIAAMTAGHSYSSLINRILHVAHMRCFGIGIPRPCCTPFQWRGGCECPGDKPSALLGNLGAKT</sequence>
<keyword evidence="3" id="KW-0961">Cell wall biogenesis/degradation</keyword>
<evidence type="ECO:0000256" key="3">
    <source>
        <dbReference type="ARBA" id="ARBA00023316"/>
    </source>
</evidence>
<dbReference type="InterPro" id="IPR016185">
    <property type="entry name" value="PreATP-grasp_dom_sf"/>
</dbReference>
<organism evidence="6 7">
    <name type="scientific">Mesorhizobium shonense</name>
    <dbReference type="NCBI Taxonomy" id="1209948"/>
    <lineage>
        <taxon>Bacteria</taxon>
        <taxon>Pseudomonadati</taxon>
        <taxon>Pseudomonadota</taxon>
        <taxon>Alphaproteobacteria</taxon>
        <taxon>Hyphomicrobiales</taxon>
        <taxon>Phyllobacteriaceae</taxon>
        <taxon>Mesorhizobium</taxon>
    </lineage>
</organism>
<dbReference type="Pfam" id="PF07478">
    <property type="entry name" value="Dala_Dala_lig_C"/>
    <property type="match status" value="1"/>
</dbReference>
<evidence type="ECO:0000259" key="5">
    <source>
        <dbReference type="PROSITE" id="PS50975"/>
    </source>
</evidence>
<dbReference type="InterPro" id="IPR013815">
    <property type="entry name" value="ATP_grasp_subdomain_1"/>
</dbReference>
<dbReference type="PANTHER" id="PTHR23132">
    <property type="entry name" value="D-ALANINE--D-ALANINE LIGASE"/>
    <property type="match status" value="1"/>
</dbReference>
<gene>
    <name evidence="6" type="ORF">ABID26_006342</name>
</gene>
<keyword evidence="4" id="KW-0067">ATP-binding</keyword>
<comment type="similarity">
    <text evidence="1">Belongs to the D-alanine--D-alanine ligase family.</text>
</comment>
<dbReference type="EC" id="6.3.2.4" evidence="6"/>
<comment type="caution">
    <text evidence="6">The sequence shown here is derived from an EMBL/GenBank/DDBJ whole genome shotgun (WGS) entry which is preliminary data.</text>
</comment>
<keyword evidence="2 6" id="KW-0436">Ligase</keyword>
<evidence type="ECO:0000256" key="2">
    <source>
        <dbReference type="ARBA" id="ARBA00022598"/>
    </source>
</evidence>
<keyword evidence="4" id="KW-0547">Nucleotide-binding</keyword>
<dbReference type="SUPFAM" id="SSF56059">
    <property type="entry name" value="Glutathione synthetase ATP-binding domain-like"/>
    <property type="match status" value="1"/>
</dbReference>
<dbReference type="GO" id="GO:0008716">
    <property type="term" value="F:D-alanine-D-alanine ligase activity"/>
    <property type="evidence" value="ECO:0007669"/>
    <property type="project" value="UniProtKB-EC"/>
</dbReference>
<reference evidence="6 7" key="1">
    <citation type="submission" date="2024-06" db="EMBL/GenBank/DDBJ databases">
        <title>Genomic Encyclopedia of Type Strains, Phase IV (KMG-IV): sequencing the most valuable type-strain genomes for metagenomic binning, comparative biology and taxonomic classification.</title>
        <authorList>
            <person name="Goeker M."/>
        </authorList>
    </citation>
    <scope>NUCLEOTIDE SEQUENCE [LARGE SCALE GENOMIC DNA]</scope>
    <source>
        <strain evidence="6 7">DSM 29846</strain>
    </source>
</reference>
<dbReference type="InterPro" id="IPR011761">
    <property type="entry name" value="ATP-grasp"/>
</dbReference>
<dbReference type="EMBL" id="JBEPLM010000018">
    <property type="protein sequence ID" value="MET3596918.1"/>
    <property type="molecule type" value="Genomic_DNA"/>
</dbReference>
<accession>A0ABV2I238</accession>
<dbReference type="Gene3D" id="3.30.1490.20">
    <property type="entry name" value="ATP-grasp fold, A domain"/>
    <property type="match status" value="1"/>
</dbReference>
<dbReference type="SUPFAM" id="SSF52440">
    <property type="entry name" value="PreATP-grasp domain"/>
    <property type="match status" value="1"/>
</dbReference>
<evidence type="ECO:0000313" key="7">
    <source>
        <dbReference type="Proteomes" id="UP001549036"/>
    </source>
</evidence>
<protein>
    <submittedName>
        <fullName evidence="6">D-alanine-D-alanine ligase</fullName>
        <ecNumber evidence="6">6.3.2.4</ecNumber>
    </submittedName>
</protein>
<evidence type="ECO:0000256" key="1">
    <source>
        <dbReference type="ARBA" id="ARBA00010871"/>
    </source>
</evidence>
<dbReference type="Proteomes" id="UP001549036">
    <property type="component" value="Unassembled WGS sequence"/>
</dbReference>
<dbReference type="RefSeq" id="WP_354417529.1">
    <property type="nucleotide sequence ID" value="NZ_JBEPLM010000018.1"/>
</dbReference>
<name>A0ABV2I238_9HYPH</name>
<dbReference type="InterPro" id="IPR011095">
    <property type="entry name" value="Dala_Dala_lig_C"/>
</dbReference>
<evidence type="ECO:0000256" key="4">
    <source>
        <dbReference type="PROSITE-ProRule" id="PRU00409"/>
    </source>
</evidence>